<evidence type="ECO:0000313" key="6">
    <source>
        <dbReference type="Proteomes" id="UP001178461"/>
    </source>
</evidence>
<dbReference type="GO" id="GO:0005576">
    <property type="term" value="C:extracellular region"/>
    <property type="evidence" value="ECO:0007669"/>
    <property type="project" value="UniProtKB-SubCell"/>
</dbReference>
<protein>
    <recommendedName>
        <fullName evidence="4">Snake toxin/toxin-like domain-containing protein</fullName>
    </recommendedName>
</protein>
<feature type="domain" description="Snake toxin/toxin-like" evidence="4">
    <location>
        <begin position="107"/>
        <end position="180"/>
    </location>
</feature>
<dbReference type="SUPFAM" id="SSF57302">
    <property type="entry name" value="Snake toxin-like"/>
    <property type="match status" value="1"/>
</dbReference>
<keyword evidence="3" id="KW-1015">Disulfide bond</keyword>
<evidence type="ECO:0000256" key="2">
    <source>
        <dbReference type="ARBA" id="ARBA00022525"/>
    </source>
</evidence>
<dbReference type="Proteomes" id="UP001178461">
    <property type="component" value="Chromosome 15"/>
</dbReference>
<comment type="subcellular location">
    <subcellularLocation>
        <location evidence="1">Secreted</location>
    </subcellularLocation>
</comment>
<dbReference type="InterPro" id="IPR035076">
    <property type="entry name" value="Toxin/TOLIP"/>
</dbReference>
<dbReference type="AlphaFoldDB" id="A0AA35PPE3"/>
<evidence type="ECO:0000256" key="1">
    <source>
        <dbReference type="ARBA" id="ARBA00004613"/>
    </source>
</evidence>
<dbReference type="EMBL" id="OX395141">
    <property type="protein sequence ID" value="CAI5795564.1"/>
    <property type="molecule type" value="Genomic_DNA"/>
</dbReference>
<gene>
    <name evidence="5" type="ORF">PODLI_1B007950</name>
</gene>
<evidence type="ECO:0000256" key="3">
    <source>
        <dbReference type="ARBA" id="ARBA00023157"/>
    </source>
</evidence>
<keyword evidence="2" id="KW-0964">Secreted</keyword>
<name>A0AA35PPE3_9SAUR</name>
<organism evidence="5 6">
    <name type="scientific">Podarcis lilfordi</name>
    <name type="common">Lilford's wall lizard</name>
    <dbReference type="NCBI Taxonomy" id="74358"/>
    <lineage>
        <taxon>Eukaryota</taxon>
        <taxon>Metazoa</taxon>
        <taxon>Chordata</taxon>
        <taxon>Craniata</taxon>
        <taxon>Vertebrata</taxon>
        <taxon>Euteleostomi</taxon>
        <taxon>Lepidosauria</taxon>
        <taxon>Squamata</taxon>
        <taxon>Bifurcata</taxon>
        <taxon>Unidentata</taxon>
        <taxon>Episquamata</taxon>
        <taxon>Laterata</taxon>
        <taxon>Lacertibaenia</taxon>
        <taxon>Lacertidae</taxon>
        <taxon>Podarcis</taxon>
    </lineage>
</organism>
<proteinExistence type="predicted"/>
<sequence>MTPTPFFFKYTASLPNLHESLTVLHPLKALLKKEKKTHQGQGCKMKSSRICFPSPRAKRLQCLTGCFYLTLRSSASVPSLEERNEKMSNVLAIGFLALLYLHAAGALKCLECKKVAQDNNCKHKEKTCSARLWRFCYSRLKVEGATSSVDRGCSVVCRSVKNMKSQRDEKMMCCVRNLCNTHNMWHNK</sequence>
<accession>A0AA35PPE3</accession>
<evidence type="ECO:0000313" key="5">
    <source>
        <dbReference type="EMBL" id="CAI5795564.1"/>
    </source>
</evidence>
<dbReference type="Pfam" id="PF00087">
    <property type="entry name" value="Toxin_TOLIP"/>
    <property type="match status" value="1"/>
</dbReference>
<keyword evidence="6" id="KW-1185">Reference proteome</keyword>
<evidence type="ECO:0000259" key="4">
    <source>
        <dbReference type="Pfam" id="PF00087"/>
    </source>
</evidence>
<dbReference type="InterPro" id="IPR045860">
    <property type="entry name" value="Snake_toxin-like_sf"/>
</dbReference>
<reference evidence="5" key="1">
    <citation type="submission" date="2022-12" db="EMBL/GenBank/DDBJ databases">
        <authorList>
            <person name="Alioto T."/>
            <person name="Alioto T."/>
            <person name="Gomez Garrido J."/>
        </authorList>
    </citation>
    <scope>NUCLEOTIDE SEQUENCE</scope>
</reference>